<protein>
    <submittedName>
        <fullName evidence="6">Autotransporter domain-containing protein</fullName>
    </submittedName>
</protein>
<dbReference type="PRINTS" id="PR00722">
    <property type="entry name" value="CHYMOTRYPSIN"/>
</dbReference>
<dbReference type="InterPro" id="IPR033116">
    <property type="entry name" value="TRYPSIN_SER"/>
</dbReference>
<dbReference type="PROSITE" id="PS00135">
    <property type="entry name" value="TRYPSIN_SER"/>
    <property type="match status" value="1"/>
</dbReference>
<dbReference type="InterPro" id="IPR036709">
    <property type="entry name" value="Autotransporte_beta_dom_sf"/>
</dbReference>
<dbReference type="SMART" id="SM00869">
    <property type="entry name" value="Autotransporter"/>
    <property type="match status" value="1"/>
</dbReference>
<dbReference type="InterPro" id="IPR001254">
    <property type="entry name" value="Trypsin_dom"/>
</dbReference>
<dbReference type="InterPro" id="IPR001314">
    <property type="entry name" value="Peptidase_S1A"/>
</dbReference>
<dbReference type="RefSeq" id="WP_176280316.1">
    <property type="nucleotide sequence ID" value="NZ_JABWMH010000004.1"/>
</dbReference>
<comment type="caution">
    <text evidence="6">The sequence shown here is derived from an EMBL/GenBank/DDBJ whole genome shotgun (WGS) entry which is preliminary data.</text>
</comment>
<dbReference type="SUPFAM" id="SSF50494">
    <property type="entry name" value="Trypsin-like serine proteases"/>
    <property type="match status" value="1"/>
</dbReference>
<dbReference type="SMART" id="SM00020">
    <property type="entry name" value="Tryp_SPc"/>
    <property type="match status" value="1"/>
</dbReference>
<accession>A0ABX2N562</accession>
<feature type="region of interest" description="Disordered" evidence="2">
    <location>
        <begin position="507"/>
        <end position="535"/>
    </location>
</feature>
<keyword evidence="1" id="KW-1015">Disulfide bond</keyword>
<dbReference type="InterPro" id="IPR043504">
    <property type="entry name" value="Peptidase_S1_PA_chymotrypsin"/>
</dbReference>
<gene>
    <name evidence="6" type="ORF">HUO14_13260</name>
</gene>
<organism evidence="6 7">
    <name type="scientific">Parasphingorhabdus flavimaris</name>
    <dbReference type="NCBI Taxonomy" id="266812"/>
    <lineage>
        <taxon>Bacteria</taxon>
        <taxon>Pseudomonadati</taxon>
        <taxon>Pseudomonadota</taxon>
        <taxon>Alphaproteobacteria</taxon>
        <taxon>Sphingomonadales</taxon>
        <taxon>Sphingomonadaceae</taxon>
        <taxon>Parasphingorhabdus</taxon>
    </lineage>
</organism>
<dbReference type="SUPFAM" id="SSF103515">
    <property type="entry name" value="Autotransporter"/>
    <property type="match status" value="1"/>
</dbReference>
<evidence type="ECO:0000256" key="1">
    <source>
        <dbReference type="ARBA" id="ARBA00023157"/>
    </source>
</evidence>
<keyword evidence="7" id="KW-1185">Reference proteome</keyword>
<reference evidence="6 7" key="1">
    <citation type="submission" date="2020-06" db="EMBL/GenBank/DDBJ databases">
        <authorList>
            <person name="Kim S.-J."/>
            <person name="Park S.-J."/>
        </authorList>
    </citation>
    <scope>NUCLEOTIDE SEQUENCE [LARGE SCALE GENOMIC DNA]</scope>
    <source>
        <strain evidence="6 7">SW-151</strain>
    </source>
</reference>
<dbReference type="InterPro" id="IPR005546">
    <property type="entry name" value="Autotransporte_beta"/>
</dbReference>
<sequence>MIKNFGRATQSVLLRTAATGAIATLALATPVHAIVPNDNFTPTDIIDETGANGVGMFFRNDGFVCSGTLINPRTVLFAAHCVNSNLESDFSENGLRSAFSFDDNALPGFVDWINNGFASNPDLFVYNISQIYYHPDSLVDPNAFGFLEADIALAALDDPARDIPTWALLFSPLPTPDAISDEDGTGYHVNITGYGRSGSGTTGASQGIDWRRRAAENMLGSLTSFDDRNQFLFGDPFGDLPQVLYRLDFDDPNKTNPFDFNLYKDEPRVREATTAGGDSGGPLILDAANNSLSDEDLQIGVLSGGSRFFGPQVFSSYGTESFYQPLFLFADYIAATNPYRYVSAKAGDGAWEDATHWQSDLDPAYRIIDADGNVVNGFPGTQSAGRTGDSPQFGEVCFDPEGANPGDGCQDLATGDATPPAREGSAPTPAPASNIGEARVPNASPVVVASAEAEATAVISQVASAGRPTIAANAAIRGEAMIVENVAISGGASLVENVAISGGATPVALASSDGGPEAVEEQPHAPGDPQPAPTIENGLAGATDFIPDNVDSDIDGILAGRRYFEVTLNQAGTTTLSSARTIDRLNVGGAAGLVIDSAGSLTLENDGNQTGGRVAVNGMLTSAYDYTLFSGLLSGTGTVNAPFVTSIAGGIAPGTMGTIGTLTIDGNLILASGSTVLADLGATGNSDLLAVTGEANLGGNVGLGPVSGFQTVTPSTYRILTADGGVTGQFDGVANVSAVLLSELIYSANAVDLTVSAQSYQNVVDGTDPLQVSYAALMDRNRGNVATAGLFSVLDFADAATIQSTFNSWAPTTESTVQSMGRGMLGNVAGLHQNRISMADRSSNGGTVAVIGRPMQLAAASLGGMVANGSAVLSDAAASADDTVMRSGGVNEDMAVYLAGGYVNGDGGSMPLSNPGAGADGEDEFDGFFISGGIEYYLDESSFIGLSAYYSDIDATVALGNTAQSKAIMGSVYGRSKTFGDLILDARVTLGTYNVETLRNVTLGAQTFGLTTDDDSLVFGSEIGLSKELDLLESIVSPGIRARAAKINFSNVSEQGGGPALAIIRPDYASIQGLAGVEFKSKPGNKLQLRASMNYVHEFMDNPNAFAANFVGGNGAVVPFQLVNADKNWGEVGVGLRYNAGNISFDLSADSTVGRSDVSSQVYSGAVTFRF</sequence>
<feature type="domain" description="Peptidase S1" evidence="4">
    <location>
        <begin position="18"/>
        <end position="338"/>
    </location>
</feature>
<evidence type="ECO:0000313" key="6">
    <source>
        <dbReference type="EMBL" id="NVD28863.1"/>
    </source>
</evidence>
<feature type="region of interest" description="Disordered" evidence="2">
    <location>
        <begin position="399"/>
        <end position="438"/>
    </location>
</feature>
<feature type="domain" description="Autotransporter" evidence="5">
    <location>
        <begin position="889"/>
        <end position="1171"/>
    </location>
</feature>
<feature type="signal peptide" evidence="3">
    <location>
        <begin position="1"/>
        <end position="33"/>
    </location>
</feature>
<dbReference type="PROSITE" id="PS51208">
    <property type="entry name" value="AUTOTRANSPORTER"/>
    <property type="match status" value="1"/>
</dbReference>
<evidence type="ECO:0000259" key="5">
    <source>
        <dbReference type="PROSITE" id="PS51208"/>
    </source>
</evidence>
<name>A0ABX2N562_9SPHN</name>
<evidence type="ECO:0000256" key="3">
    <source>
        <dbReference type="SAM" id="SignalP"/>
    </source>
</evidence>
<feature type="chain" id="PRO_5047544586" evidence="3">
    <location>
        <begin position="34"/>
        <end position="1171"/>
    </location>
</feature>
<proteinExistence type="predicted"/>
<evidence type="ECO:0000259" key="4">
    <source>
        <dbReference type="PROSITE" id="PS50240"/>
    </source>
</evidence>
<dbReference type="Pfam" id="PF03797">
    <property type="entry name" value="Autotransporter"/>
    <property type="match status" value="1"/>
</dbReference>
<dbReference type="EMBL" id="JABWMH010000004">
    <property type="protein sequence ID" value="NVD28863.1"/>
    <property type="molecule type" value="Genomic_DNA"/>
</dbReference>
<dbReference type="Gene3D" id="2.40.128.130">
    <property type="entry name" value="Autotransporter beta-domain"/>
    <property type="match status" value="1"/>
</dbReference>
<dbReference type="Gene3D" id="2.40.10.10">
    <property type="entry name" value="Trypsin-like serine proteases"/>
    <property type="match status" value="1"/>
</dbReference>
<dbReference type="InterPro" id="IPR009003">
    <property type="entry name" value="Peptidase_S1_PA"/>
</dbReference>
<dbReference type="Proteomes" id="UP000652427">
    <property type="component" value="Unassembled WGS sequence"/>
</dbReference>
<evidence type="ECO:0000313" key="7">
    <source>
        <dbReference type="Proteomes" id="UP000652427"/>
    </source>
</evidence>
<dbReference type="PROSITE" id="PS50240">
    <property type="entry name" value="TRYPSIN_DOM"/>
    <property type="match status" value="1"/>
</dbReference>
<evidence type="ECO:0000256" key="2">
    <source>
        <dbReference type="SAM" id="MobiDB-lite"/>
    </source>
</evidence>
<keyword evidence="3" id="KW-0732">Signal</keyword>